<feature type="region of interest" description="Disordered" evidence="1">
    <location>
        <begin position="541"/>
        <end position="562"/>
    </location>
</feature>
<organism evidence="3 4">
    <name type="scientific">Cutaneotrichosporon cavernicola</name>
    <dbReference type="NCBI Taxonomy" id="279322"/>
    <lineage>
        <taxon>Eukaryota</taxon>
        <taxon>Fungi</taxon>
        <taxon>Dikarya</taxon>
        <taxon>Basidiomycota</taxon>
        <taxon>Agaricomycotina</taxon>
        <taxon>Tremellomycetes</taxon>
        <taxon>Trichosporonales</taxon>
        <taxon>Trichosporonaceae</taxon>
        <taxon>Cutaneotrichosporon</taxon>
    </lineage>
</organism>
<dbReference type="EMBL" id="AP028217">
    <property type="protein sequence ID" value="BEI93914.1"/>
    <property type="molecule type" value="Genomic_DNA"/>
</dbReference>
<accession>A0AA48QXT9</accession>
<dbReference type="PANTHER" id="PTHR28221">
    <property type="entry name" value="RNA POLYMERASE I-SPECIFIC TRANSCRIPTION INITIATION FACTOR RRN6"/>
    <property type="match status" value="1"/>
</dbReference>
<feature type="compositionally biased region" description="Basic residues" evidence="1">
    <location>
        <begin position="653"/>
        <end position="665"/>
    </location>
</feature>
<dbReference type="InterPro" id="IPR048535">
    <property type="entry name" value="RRN6_beta-prop"/>
</dbReference>
<evidence type="ECO:0000256" key="1">
    <source>
        <dbReference type="SAM" id="MobiDB-lite"/>
    </source>
</evidence>
<evidence type="ECO:0000313" key="4">
    <source>
        <dbReference type="Proteomes" id="UP001233271"/>
    </source>
</evidence>
<feature type="compositionally biased region" description="Polar residues" evidence="1">
    <location>
        <begin position="607"/>
        <end position="626"/>
    </location>
</feature>
<evidence type="ECO:0000259" key="2">
    <source>
        <dbReference type="Pfam" id="PF10214"/>
    </source>
</evidence>
<reference evidence="3" key="1">
    <citation type="journal article" date="2023" name="BMC Genomics">
        <title>Chromosome-level genome assemblies of Cutaneotrichosporon spp. (Trichosporonales, Basidiomycota) reveal imbalanced evolution between nucleotide sequences and chromosome synteny.</title>
        <authorList>
            <person name="Kobayashi Y."/>
            <person name="Kayamori A."/>
            <person name="Aoki K."/>
            <person name="Shiwa Y."/>
            <person name="Matsutani M."/>
            <person name="Fujita N."/>
            <person name="Sugita T."/>
            <person name="Iwasaki W."/>
            <person name="Tanaka N."/>
            <person name="Takashima M."/>
        </authorList>
    </citation>
    <scope>NUCLEOTIDE SEQUENCE</scope>
    <source>
        <strain evidence="3">HIS019</strain>
    </source>
</reference>
<protein>
    <recommendedName>
        <fullName evidence="2">RRN6 beta-propeller domain-containing protein</fullName>
    </recommendedName>
</protein>
<dbReference type="AlphaFoldDB" id="A0AA48QXT9"/>
<gene>
    <name evidence="3" type="ORF">CcaverHIS019_0603730</name>
</gene>
<proteinExistence type="predicted"/>
<dbReference type="InterPro" id="IPR019350">
    <property type="entry name" value="RNA_pol_I-sp_TIF_RRN6-like"/>
</dbReference>
<dbReference type="Proteomes" id="UP001233271">
    <property type="component" value="Chromosome 6"/>
</dbReference>
<sequence>MVPSTIEEPKRLSHAHIDGESGRTVASRTRMRETAVIVSLGKGRGVSPLWPEPQTHNAHLSKNDYQGSHSIDTYDSPILQISSSPYVSGSRLDAGSTSLLVRLEGTTHLVNLIPNPEFIATSSSAPISVKRVAELGQNSTDRRRHVDVAMDPYSWGRAAIVDEGGGVWLWWEEKELFNGRLAKVTKLVKLRSSVSDAKDDFFRVAFGVRPDTLLVLSRHSIVEIDTSPAPISNRRIITLFSLQDPSETFTAIGRSSSLRGGGIIYVCTTKHVLWIDPSGTQSPLMRWRHELGGEQDQDLRLVVVSSEDAPAVGGETVLVYQPSSGRVHGTLTLTFDNGLPALISDPWVLSVPQSGEINTLVGFTLSPSKYRKTDGAVMLVSTGNDTFSVSKLSMSQDKRFDDESSQSSYPHIDIPSLANGLPATEPAAGTTSSKHLAIPGRWAWLSINDETATPLLDPAELSVYLKDPKDHLDTVATRAELVRAAAYLNPPTTRSHVLRGVNYQESFSASDIASATLSSHVEFSATNGTLLGDGVGELAASTPKRHKEAEPRVPDRPSPATGARVEALSALHIAYNLATEARPYGPICAPRPVSINGPSGSGPPSQVPTQRRGSPTFGRTPSSPTALSDPDTFPQTQIERGAHGARPEAATKASKKKVTKRRHGF</sequence>
<dbReference type="RefSeq" id="XP_060459179.1">
    <property type="nucleotide sequence ID" value="XM_060602824.1"/>
</dbReference>
<keyword evidence="4" id="KW-1185">Reference proteome</keyword>
<dbReference type="KEGG" id="ccac:CcaHIS019_0603730"/>
<feature type="domain" description="RRN6 beta-propeller" evidence="2">
    <location>
        <begin position="49"/>
        <end position="309"/>
    </location>
</feature>
<evidence type="ECO:0000313" key="3">
    <source>
        <dbReference type="EMBL" id="BEI93914.1"/>
    </source>
</evidence>
<name>A0AA48QXT9_9TREE</name>
<dbReference type="Pfam" id="PF10214">
    <property type="entry name" value="Rrn6_beta-prop"/>
    <property type="match status" value="1"/>
</dbReference>
<feature type="region of interest" description="Disordered" evidence="1">
    <location>
        <begin position="592"/>
        <end position="665"/>
    </location>
</feature>
<dbReference type="PANTHER" id="PTHR28221:SF2">
    <property type="entry name" value="RNA POLYMERASE I-SPECIFIC TRANSCRIPTION INITIATION FACTOR RRN6"/>
    <property type="match status" value="1"/>
</dbReference>
<dbReference type="GeneID" id="85497784"/>